<evidence type="ECO:0000256" key="4">
    <source>
        <dbReference type="SAM" id="MobiDB-lite"/>
    </source>
</evidence>
<dbReference type="GO" id="GO:0006412">
    <property type="term" value="P:translation"/>
    <property type="evidence" value="ECO:0007669"/>
    <property type="project" value="InterPro"/>
</dbReference>
<feature type="non-terminal residue" evidence="5">
    <location>
        <position position="75"/>
    </location>
</feature>
<comment type="similarity">
    <text evidence="1">Belongs to the universal ribosomal protein uS19 family.</text>
</comment>
<keyword evidence="3" id="KW-0687">Ribonucleoprotein</keyword>
<dbReference type="EMBL" id="CAJNNW010027432">
    <property type="protein sequence ID" value="CAE8691395.1"/>
    <property type="molecule type" value="Genomic_DNA"/>
</dbReference>
<evidence type="ECO:0000256" key="1">
    <source>
        <dbReference type="ARBA" id="ARBA00007345"/>
    </source>
</evidence>
<dbReference type="PANTHER" id="PTHR11880:SF2">
    <property type="entry name" value="SMALL RIBOSOMAL SUBUNIT PROTEIN US19"/>
    <property type="match status" value="1"/>
</dbReference>
<dbReference type="GO" id="GO:0000028">
    <property type="term" value="P:ribosomal small subunit assembly"/>
    <property type="evidence" value="ECO:0007669"/>
    <property type="project" value="TreeGrafter"/>
</dbReference>
<dbReference type="InterPro" id="IPR023575">
    <property type="entry name" value="Ribosomal_uS19_SF"/>
</dbReference>
<dbReference type="Proteomes" id="UP000626109">
    <property type="component" value="Unassembled WGS sequence"/>
</dbReference>
<accession>A0A813K125</accession>
<feature type="region of interest" description="Disordered" evidence="4">
    <location>
        <begin position="1"/>
        <end position="21"/>
    </location>
</feature>
<comment type="caution">
    <text evidence="5">The sequence shown here is derived from an EMBL/GenBank/DDBJ whole genome shotgun (WGS) entry which is preliminary data.</text>
</comment>
<dbReference type="InterPro" id="IPR002222">
    <property type="entry name" value="Ribosomal_uS19"/>
</dbReference>
<evidence type="ECO:0000256" key="3">
    <source>
        <dbReference type="ARBA" id="ARBA00023274"/>
    </source>
</evidence>
<keyword evidence="2" id="KW-0689">Ribosomal protein</keyword>
<dbReference type="GO" id="GO:0022627">
    <property type="term" value="C:cytosolic small ribosomal subunit"/>
    <property type="evidence" value="ECO:0007669"/>
    <property type="project" value="TreeGrafter"/>
</dbReference>
<feature type="non-terminal residue" evidence="5">
    <location>
        <position position="1"/>
    </location>
</feature>
<name>A0A813K125_POLGL</name>
<dbReference type="Gene3D" id="3.30.860.10">
    <property type="entry name" value="30s Ribosomal Protein S19, Chain A"/>
    <property type="match status" value="1"/>
</dbReference>
<proteinExistence type="inferred from homology"/>
<sequence>SPSATQSLDPKMAEDGEENKKKRTFRKYSYRGIDLDKLLDLSNQDLMELFRARQRRKFSRGIKRKPITVLKKLRK</sequence>
<gene>
    <name evidence="5" type="ORF">PGLA2088_LOCUS27407</name>
</gene>
<dbReference type="PANTHER" id="PTHR11880">
    <property type="entry name" value="RIBOSOMAL PROTEIN S19P FAMILY MEMBER"/>
    <property type="match status" value="1"/>
</dbReference>
<organism evidence="5 6">
    <name type="scientific">Polarella glacialis</name>
    <name type="common">Dinoflagellate</name>
    <dbReference type="NCBI Taxonomy" id="89957"/>
    <lineage>
        <taxon>Eukaryota</taxon>
        <taxon>Sar</taxon>
        <taxon>Alveolata</taxon>
        <taxon>Dinophyceae</taxon>
        <taxon>Suessiales</taxon>
        <taxon>Suessiaceae</taxon>
        <taxon>Polarella</taxon>
    </lineage>
</organism>
<dbReference type="GO" id="GO:0003735">
    <property type="term" value="F:structural constituent of ribosome"/>
    <property type="evidence" value="ECO:0007669"/>
    <property type="project" value="InterPro"/>
</dbReference>
<dbReference type="AlphaFoldDB" id="A0A813K125"/>
<feature type="compositionally biased region" description="Basic and acidic residues" evidence="4">
    <location>
        <begin position="11"/>
        <end position="20"/>
    </location>
</feature>
<evidence type="ECO:0008006" key="7">
    <source>
        <dbReference type="Google" id="ProtNLM"/>
    </source>
</evidence>
<evidence type="ECO:0000256" key="2">
    <source>
        <dbReference type="ARBA" id="ARBA00022980"/>
    </source>
</evidence>
<evidence type="ECO:0000313" key="6">
    <source>
        <dbReference type="Proteomes" id="UP000626109"/>
    </source>
</evidence>
<protein>
    <recommendedName>
        <fullName evidence="7">40S ribosomal protein S15</fullName>
    </recommendedName>
</protein>
<evidence type="ECO:0000313" key="5">
    <source>
        <dbReference type="EMBL" id="CAE8691395.1"/>
    </source>
</evidence>
<reference evidence="5" key="1">
    <citation type="submission" date="2021-02" db="EMBL/GenBank/DDBJ databases">
        <authorList>
            <person name="Dougan E. K."/>
            <person name="Rhodes N."/>
            <person name="Thang M."/>
            <person name="Chan C."/>
        </authorList>
    </citation>
    <scope>NUCLEOTIDE SEQUENCE</scope>
</reference>